<protein>
    <submittedName>
        <fullName evidence="1">Uncharacterized protein</fullName>
    </submittedName>
</protein>
<dbReference type="Proteomes" id="UP000031549">
    <property type="component" value="Unassembled WGS sequence"/>
</dbReference>
<dbReference type="EMBL" id="JTCM02000108">
    <property type="protein sequence ID" value="NEU76391.1"/>
    <property type="molecule type" value="Genomic_DNA"/>
</dbReference>
<comment type="caution">
    <text evidence="1">The sequence shown here is derived from an EMBL/GenBank/DDBJ whole genome shotgun (WGS) entry which is preliminary data.</text>
</comment>
<dbReference type="RefSeq" id="WP_039737185.1">
    <property type="nucleotide sequence ID" value="NZ_JTCM02000108.1"/>
</dbReference>
<accession>A0A846HIZ3</accession>
<evidence type="ECO:0000313" key="2">
    <source>
        <dbReference type="Proteomes" id="UP000031549"/>
    </source>
</evidence>
<gene>
    <name evidence="1" type="ORF">PI95_028730</name>
</gene>
<organism evidence="1 2">
    <name type="scientific">Hassallia byssoidea VB512170</name>
    <dbReference type="NCBI Taxonomy" id="1304833"/>
    <lineage>
        <taxon>Bacteria</taxon>
        <taxon>Bacillati</taxon>
        <taxon>Cyanobacteriota</taxon>
        <taxon>Cyanophyceae</taxon>
        <taxon>Nostocales</taxon>
        <taxon>Tolypothrichaceae</taxon>
        <taxon>Hassallia</taxon>
    </lineage>
</organism>
<evidence type="ECO:0000313" key="1">
    <source>
        <dbReference type="EMBL" id="NEU76391.1"/>
    </source>
</evidence>
<name>A0A846HIZ3_9CYAN</name>
<proteinExistence type="predicted"/>
<keyword evidence="2" id="KW-1185">Reference proteome</keyword>
<reference evidence="1 2" key="1">
    <citation type="journal article" date="2015" name="Genome Announc.">
        <title>Draft Genome Sequence of Cyanobacterium Hassallia byssoidea Strain VB512170, Isolated from Monuments in India.</title>
        <authorList>
            <person name="Singh D."/>
            <person name="Chandrababunaidu M.M."/>
            <person name="Panda A."/>
            <person name="Sen D."/>
            <person name="Bhattacharyya S."/>
            <person name="Adhikary S.P."/>
            <person name="Tripathy S."/>
        </authorList>
    </citation>
    <scope>NUCLEOTIDE SEQUENCE [LARGE SCALE GENOMIC DNA]</scope>
    <source>
        <strain evidence="1 2">VB512170</strain>
    </source>
</reference>
<dbReference type="AlphaFoldDB" id="A0A846HIZ3"/>
<sequence length="214" mass="24122">MTNQAQTRLLLALWELGGAKQEVNKGKLHDRIKSKDKKIADFKDIFAELEKKGAIAISKKGYTLESPQGLEVLSEGLKSADFKFEGTIVGTWAANALVRWIGEMDGASGADVLVDRVKSGIKSYNEFEKVTLEVYDKLNRDYNLNDLVPIYRIRREIGDRVSRFEFSDWLLEMQANDILQLQGGSVEDSAPDKIEDSVVTELDGLRCFAKRLKF</sequence>